<evidence type="ECO:0000256" key="3">
    <source>
        <dbReference type="SAM" id="MobiDB-lite"/>
    </source>
</evidence>
<protein>
    <submittedName>
        <fullName evidence="6">Uncharacterized protein</fullName>
    </submittedName>
</protein>
<reference evidence="6 7" key="1">
    <citation type="submission" date="2016-03" db="EMBL/GenBank/DDBJ databases">
        <authorList>
            <person name="Ploux O."/>
        </authorList>
    </citation>
    <scope>NUCLEOTIDE SEQUENCE [LARGE SCALE GENOMIC DNA]</scope>
    <source>
        <strain evidence="6 7">UAMH 11012</strain>
    </source>
</reference>
<evidence type="ECO:0000313" key="7">
    <source>
        <dbReference type="Proteomes" id="UP000184330"/>
    </source>
</evidence>
<dbReference type="PANTHER" id="PTHR10039">
    <property type="entry name" value="AMELOGENIN"/>
    <property type="match status" value="1"/>
</dbReference>
<dbReference type="Pfam" id="PF22939">
    <property type="entry name" value="WHD_GPIID"/>
    <property type="match status" value="1"/>
</dbReference>
<dbReference type="Gene3D" id="1.25.40.20">
    <property type="entry name" value="Ankyrin repeat-containing domain"/>
    <property type="match status" value="2"/>
</dbReference>
<dbReference type="Pfam" id="PF24883">
    <property type="entry name" value="NPHP3_N"/>
    <property type="match status" value="1"/>
</dbReference>
<sequence length="1348" mass="152833">MRRLKPFFSTLEEFGAAFDVISNTYSLALAPLWGGLRVILMLSKKFNKVFDSIVDVLVRIDYDLPRFRTYQRIFGHHQRIIAALSLAYLDIITLCGEIKVFIRGIQKSRLKSLAQLFGPLEHHLSEATDRFRLHRDDIELEAGACHMIESAKHYDIEVHNRELATIERTAQMRTHLRSLLSPINCSEKQRKILKTREAGTGEWIFCDQNYQLWQSSQDNSILSIFGIPGCGKTVLSSCLIQKISQAANPRNFFTYHYCDYKVSRSLNPMIIAGSLINGLLDNVEITDELSSLIVNVYQDGKLAPLEDDVFRILDLVLEGRPDTTVHAVIDGIDEMFERDRPVLFRFLKHFMECKHSMIKMCITSRADTANMISPSSSHSYRVHVAQSNISSDINIFVRNAVTTLVSSNELIIGDPSLQETIIERLSQGAKGMFLWVTFQLDSLLECLTDASIQAALDNLPRDLNETYQRLLGRIENLERRVLVHRMLQWLVCARRLLQIDELLEGIAFTVEDGHWDSAKIPLDYTRLIRASGNLVVVDDEDQSVQLAHYTVRQYLLDPPSKVSLGPGFSFQFLREDAERYVGEICITYLCFTDFETQLTRYTNRTKKHMAAIERALLDSHSIVPGGIVKSAPGLRPKYELLGYVVNEWLYHTRNLLLEETENTQRTASARKIWRQFPDLVYRKSLLFKLRPWEEARITNPQLPDCPLICWAIQNDHFSLLKSVAENTPVLLSEYFRGTAEWFGSWNNPFLAGDSLGIVDISRIPLPDLQEMTKSPDHRALFYFLHNACTRGATTILKLRYNNSEAVRRGPEQKLGKQVGVIALLQTRSVEFDGTSREAQHLWKDHEAQLLIDAAHSGNLNVVKVMFTVMRVALHDRSNIVMGERVMMQAIDCGHTNIMTYLLDQGVTLNNPLPWRLFYDDRGYSRRTSRTLPDIVEMSLGCFALHIAIAQDDPSMVKLLLEAEADPDLCVVHFRNQKSIVNRRWKSPLAHAAAAGNIEIAGDLIHYGANLENQYVSFHDLNDLQLKYTTPLIEAAIAGNTEMIHYLLECGAEIDNYDFTGRTALAAAAASAHLDAVLILLENLASVSPEMKPPREISLASPVVEAIRGNKAILKAILDNGVKLNPWIQRKMPLIIAIERKELEMAQMLIEYGANVNGDERRRDHLGWKSIPLCVAIESNQIEMVEMLLNHGADIYWKAGWDLGGTAATEFAGRRPELGAAQLVLRYQMQSCHLLQRLHQPHHCSPTYPPVEEQEQAAMHMRSQILDFGSITRPQILEMGEYRDAGALEEEPETRNVPAASGDRSDSHLENELEDKGGEPLSESELENEEDPITQILGLPTLRDIELCI</sequence>
<dbReference type="STRING" id="576137.A0A1L7XXT3"/>
<gene>
    <name evidence="6" type="ORF">PAC_19720</name>
</gene>
<feature type="repeat" description="ANK" evidence="2">
    <location>
        <begin position="1128"/>
        <end position="1160"/>
    </location>
</feature>
<dbReference type="InterPro" id="IPR036770">
    <property type="entry name" value="Ankyrin_rpt-contain_sf"/>
</dbReference>
<dbReference type="InterPro" id="IPR056884">
    <property type="entry name" value="NPHP3-like_N"/>
</dbReference>
<feature type="domain" description="GPI inositol-deacylase winged helix" evidence="4">
    <location>
        <begin position="479"/>
        <end position="557"/>
    </location>
</feature>
<feature type="region of interest" description="Disordered" evidence="3">
    <location>
        <begin position="1283"/>
        <end position="1336"/>
    </location>
</feature>
<evidence type="ECO:0000256" key="1">
    <source>
        <dbReference type="ARBA" id="ARBA00022737"/>
    </source>
</evidence>
<evidence type="ECO:0000256" key="2">
    <source>
        <dbReference type="PROSITE-ProRule" id="PRU00023"/>
    </source>
</evidence>
<dbReference type="InterPro" id="IPR054471">
    <property type="entry name" value="GPIID_WHD"/>
</dbReference>
<keyword evidence="1" id="KW-0677">Repeat</keyword>
<dbReference type="PROSITE" id="PS50088">
    <property type="entry name" value="ANK_REPEAT"/>
    <property type="match status" value="4"/>
</dbReference>
<evidence type="ECO:0000259" key="4">
    <source>
        <dbReference type="Pfam" id="PF22939"/>
    </source>
</evidence>
<feature type="repeat" description="ANK" evidence="2">
    <location>
        <begin position="939"/>
        <end position="967"/>
    </location>
</feature>
<dbReference type="Gene3D" id="3.40.50.300">
    <property type="entry name" value="P-loop containing nucleotide triphosphate hydrolases"/>
    <property type="match status" value="1"/>
</dbReference>
<feature type="repeat" description="ANK" evidence="2">
    <location>
        <begin position="1026"/>
        <end position="1058"/>
    </location>
</feature>
<dbReference type="Pfam" id="PF12796">
    <property type="entry name" value="Ank_2"/>
    <property type="match status" value="2"/>
</dbReference>
<accession>A0A1L7XXT3</accession>
<dbReference type="InterPro" id="IPR002110">
    <property type="entry name" value="Ankyrin_rpt"/>
</dbReference>
<keyword evidence="7" id="KW-1185">Reference proteome</keyword>
<dbReference type="Pfam" id="PF00023">
    <property type="entry name" value="Ank"/>
    <property type="match status" value="1"/>
</dbReference>
<dbReference type="SUPFAM" id="SSF48403">
    <property type="entry name" value="Ankyrin repeat"/>
    <property type="match status" value="1"/>
</dbReference>
<evidence type="ECO:0000259" key="5">
    <source>
        <dbReference type="Pfam" id="PF24883"/>
    </source>
</evidence>
<dbReference type="InterPro" id="IPR027417">
    <property type="entry name" value="P-loop_NTPase"/>
</dbReference>
<name>A0A1L7XXT3_9HELO</name>
<proteinExistence type="predicted"/>
<feature type="domain" description="Nephrocystin 3-like N-terminal" evidence="5">
    <location>
        <begin position="199"/>
        <end position="365"/>
    </location>
</feature>
<dbReference type="PANTHER" id="PTHR10039:SF10">
    <property type="entry name" value="NACHT DOMAIN-CONTAINING PROTEIN"/>
    <property type="match status" value="1"/>
</dbReference>
<feature type="repeat" description="ANK" evidence="2">
    <location>
        <begin position="1171"/>
        <end position="1194"/>
    </location>
</feature>
<dbReference type="SMART" id="SM00248">
    <property type="entry name" value="ANK"/>
    <property type="match status" value="9"/>
</dbReference>
<feature type="compositionally biased region" description="Basic and acidic residues" evidence="3">
    <location>
        <begin position="1302"/>
        <end position="1317"/>
    </location>
</feature>
<evidence type="ECO:0000313" key="6">
    <source>
        <dbReference type="EMBL" id="CZR69820.1"/>
    </source>
</evidence>
<dbReference type="EMBL" id="FJOG01000081">
    <property type="protein sequence ID" value="CZR69820.1"/>
    <property type="molecule type" value="Genomic_DNA"/>
</dbReference>
<dbReference type="Proteomes" id="UP000184330">
    <property type="component" value="Unassembled WGS sequence"/>
</dbReference>
<dbReference type="PROSITE" id="PS50297">
    <property type="entry name" value="ANK_REP_REGION"/>
    <property type="match status" value="4"/>
</dbReference>
<feature type="compositionally biased region" description="Acidic residues" evidence="3">
    <location>
        <begin position="1321"/>
        <end position="1331"/>
    </location>
</feature>
<dbReference type="SUPFAM" id="SSF52540">
    <property type="entry name" value="P-loop containing nucleoside triphosphate hydrolases"/>
    <property type="match status" value="1"/>
</dbReference>
<organism evidence="6 7">
    <name type="scientific">Phialocephala subalpina</name>
    <dbReference type="NCBI Taxonomy" id="576137"/>
    <lineage>
        <taxon>Eukaryota</taxon>
        <taxon>Fungi</taxon>
        <taxon>Dikarya</taxon>
        <taxon>Ascomycota</taxon>
        <taxon>Pezizomycotina</taxon>
        <taxon>Leotiomycetes</taxon>
        <taxon>Helotiales</taxon>
        <taxon>Mollisiaceae</taxon>
        <taxon>Phialocephala</taxon>
        <taxon>Phialocephala fortinii species complex</taxon>
    </lineage>
</organism>
<dbReference type="OrthoDB" id="7464126at2759"/>
<keyword evidence="2" id="KW-0040">ANK repeat</keyword>